<gene>
    <name evidence="2" type="ORF">LHA_2642</name>
</gene>
<dbReference type="EMBL" id="LN681225">
    <property type="protein sequence ID" value="CEK11645.1"/>
    <property type="molecule type" value="Genomic_DNA"/>
</dbReference>
<dbReference type="RefSeq" id="WP_045106798.1">
    <property type="nucleotide sequence ID" value="NZ_LN681225.1"/>
</dbReference>
<dbReference type="AlphaFoldDB" id="A0A0A8US37"/>
<evidence type="ECO:0000313" key="2">
    <source>
        <dbReference type="EMBL" id="CEK11645.1"/>
    </source>
</evidence>
<organism evidence="2 3">
    <name type="scientific">Legionella hackeliae</name>
    <dbReference type="NCBI Taxonomy" id="449"/>
    <lineage>
        <taxon>Bacteria</taxon>
        <taxon>Pseudomonadati</taxon>
        <taxon>Pseudomonadota</taxon>
        <taxon>Gammaproteobacteria</taxon>
        <taxon>Legionellales</taxon>
        <taxon>Legionellaceae</taxon>
        <taxon>Legionella</taxon>
    </lineage>
</organism>
<dbReference type="KEGG" id="lha:LHA_2642"/>
<accession>A0A0A8US37</accession>
<sequence>MINSATTLKYLLAAGLGLTLVGVIVGTNYFPTNKTNDSDVISHRLDTLQAQLGTLHEEVKKPVETVDLTAINQDFHKLTSLIEQLKNHNETDLNRLINDNRAELTQKLDVLREMVMSLDKKQHPIKYLPSSNLPFKVISIDSIQQVSVATVAYNFKTVPLEKSDQLAGWTVLSIDFGLQRMELENGNKEHVVVRMDVLQGESDA</sequence>
<keyword evidence="1" id="KW-0175">Coiled coil</keyword>
<reference evidence="3" key="1">
    <citation type="submission" date="2014-09" db="EMBL/GenBank/DDBJ databases">
        <authorList>
            <person name="Gomez-Valero L."/>
        </authorList>
    </citation>
    <scope>NUCLEOTIDE SEQUENCE [LARGE SCALE GENOMIC DNA]</scope>
    <source>
        <strain evidence="3">ATCC35250</strain>
    </source>
</reference>
<name>A0A0A8US37_LEGHA</name>
<feature type="coiled-coil region" evidence="1">
    <location>
        <begin position="94"/>
        <end position="121"/>
    </location>
</feature>
<dbReference type="OrthoDB" id="5652867at2"/>
<evidence type="ECO:0000313" key="3">
    <source>
        <dbReference type="Proteomes" id="UP000032803"/>
    </source>
</evidence>
<keyword evidence="3" id="KW-1185">Reference proteome</keyword>
<protein>
    <submittedName>
        <fullName evidence="2">Uncharacterized protein</fullName>
    </submittedName>
</protein>
<dbReference type="Proteomes" id="UP000032803">
    <property type="component" value="Chromosome I"/>
</dbReference>
<dbReference type="STRING" id="449.LHA_2642"/>
<dbReference type="HOGENOM" id="CLU_1364803_0_0_6"/>
<proteinExistence type="predicted"/>
<evidence type="ECO:0000256" key="1">
    <source>
        <dbReference type="SAM" id="Coils"/>
    </source>
</evidence>